<keyword evidence="1" id="KW-0175">Coiled coil</keyword>
<accession>A0A1R2B275</accession>
<protein>
    <submittedName>
        <fullName evidence="2">Uncharacterized protein</fullName>
    </submittedName>
</protein>
<evidence type="ECO:0000256" key="1">
    <source>
        <dbReference type="SAM" id="Coils"/>
    </source>
</evidence>
<name>A0A1R2B275_9CILI</name>
<organism evidence="2 3">
    <name type="scientific">Stentor coeruleus</name>
    <dbReference type="NCBI Taxonomy" id="5963"/>
    <lineage>
        <taxon>Eukaryota</taxon>
        <taxon>Sar</taxon>
        <taxon>Alveolata</taxon>
        <taxon>Ciliophora</taxon>
        <taxon>Postciliodesmatophora</taxon>
        <taxon>Heterotrichea</taxon>
        <taxon>Heterotrichida</taxon>
        <taxon>Stentoridae</taxon>
        <taxon>Stentor</taxon>
    </lineage>
</organism>
<reference evidence="2 3" key="1">
    <citation type="submission" date="2016-11" db="EMBL/GenBank/DDBJ databases">
        <title>The macronuclear genome of Stentor coeruleus: a giant cell with tiny introns.</title>
        <authorList>
            <person name="Slabodnick M."/>
            <person name="Ruby J.G."/>
            <person name="Reiff S.B."/>
            <person name="Swart E.C."/>
            <person name="Gosai S."/>
            <person name="Prabakaran S."/>
            <person name="Witkowska E."/>
            <person name="Larue G.E."/>
            <person name="Fisher S."/>
            <person name="Freeman R.M."/>
            <person name="Gunawardena J."/>
            <person name="Chu W."/>
            <person name="Stover N.A."/>
            <person name="Gregory B.D."/>
            <person name="Nowacki M."/>
            <person name="Derisi J."/>
            <person name="Roy S.W."/>
            <person name="Marshall W.F."/>
            <person name="Sood P."/>
        </authorList>
    </citation>
    <scope>NUCLEOTIDE SEQUENCE [LARGE SCALE GENOMIC DNA]</scope>
    <source>
        <strain evidence="2">WM001</strain>
    </source>
</reference>
<dbReference type="AlphaFoldDB" id="A0A1R2B275"/>
<comment type="caution">
    <text evidence="2">The sequence shown here is derived from an EMBL/GenBank/DDBJ whole genome shotgun (WGS) entry which is preliminary data.</text>
</comment>
<sequence>MQVIQNIKPLDGITKKNCALSHFVINQRLEDCDKCLDRLVTMMQLAIKFQNDNHKSRILKLESRIASLKLEKQKILEVNSSNVIEMNNNINLEKILEEINSIKSQRLNLKIENNEINRLELALKLERDV</sequence>
<keyword evidence="3" id="KW-1185">Reference proteome</keyword>
<gene>
    <name evidence="2" type="ORF">SteCoe_31090</name>
</gene>
<proteinExistence type="predicted"/>
<dbReference type="Proteomes" id="UP000187209">
    <property type="component" value="Unassembled WGS sequence"/>
</dbReference>
<evidence type="ECO:0000313" key="3">
    <source>
        <dbReference type="Proteomes" id="UP000187209"/>
    </source>
</evidence>
<evidence type="ECO:0000313" key="2">
    <source>
        <dbReference type="EMBL" id="OMJ70846.1"/>
    </source>
</evidence>
<dbReference type="EMBL" id="MPUH01001048">
    <property type="protein sequence ID" value="OMJ70846.1"/>
    <property type="molecule type" value="Genomic_DNA"/>
</dbReference>
<feature type="coiled-coil region" evidence="1">
    <location>
        <begin position="51"/>
        <end position="129"/>
    </location>
</feature>